<gene>
    <name evidence="2" type="ORF">SAMN05880501_101322</name>
</gene>
<dbReference type="InterPro" id="IPR014957">
    <property type="entry name" value="IDEAL_dom"/>
</dbReference>
<name>A0A285RBN3_9BACL</name>
<organism evidence="2 3">
    <name type="scientific">Ureibacillus xyleni</name>
    <dbReference type="NCBI Taxonomy" id="614648"/>
    <lineage>
        <taxon>Bacteria</taxon>
        <taxon>Bacillati</taxon>
        <taxon>Bacillota</taxon>
        <taxon>Bacilli</taxon>
        <taxon>Bacillales</taxon>
        <taxon>Caryophanaceae</taxon>
        <taxon>Ureibacillus</taxon>
    </lineage>
</organism>
<protein>
    <submittedName>
        <fullName evidence="2">IDEAL domain-containing protein</fullName>
    </submittedName>
</protein>
<dbReference type="EMBL" id="OBMQ01000001">
    <property type="protein sequence ID" value="SOB91515.1"/>
    <property type="molecule type" value="Genomic_DNA"/>
</dbReference>
<evidence type="ECO:0000313" key="3">
    <source>
        <dbReference type="Proteomes" id="UP000219636"/>
    </source>
</evidence>
<dbReference type="Pfam" id="PF08858">
    <property type="entry name" value="IDEAL"/>
    <property type="match status" value="1"/>
</dbReference>
<proteinExistence type="predicted"/>
<reference evidence="3" key="1">
    <citation type="submission" date="2017-08" db="EMBL/GenBank/DDBJ databases">
        <authorList>
            <person name="Varghese N."/>
            <person name="Submissions S."/>
        </authorList>
    </citation>
    <scope>NUCLEOTIDE SEQUENCE [LARGE SCALE GENOMIC DNA]</scope>
    <source>
        <strain evidence="3">JC22</strain>
    </source>
</reference>
<sequence length="91" mass="10984">MISMDKYYSYTDFLKAVGHYQHANESERLLNEIYLDLFLNSMQRLQRIDQLKDLIDRALDERNKEAFYAYTTELNQLQETQELEEPQETVN</sequence>
<feature type="domain" description="IDEAL" evidence="1">
    <location>
        <begin position="38"/>
        <end position="74"/>
    </location>
</feature>
<keyword evidence="3" id="KW-1185">Reference proteome</keyword>
<evidence type="ECO:0000313" key="2">
    <source>
        <dbReference type="EMBL" id="SOB91515.1"/>
    </source>
</evidence>
<evidence type="ECO:0000259" key="1">
    <source>
        <dbReference type="SMART" id="SM00914"/>
    </source>
</evidence>
<dbReference type="AlphaFoldDB" id="A0A285RBN3"/>
<dbReference type="SMART" id="SM00914">
    <property type="entry name" value="IDEAL"/>
    <property type="match status" value="1"/>
</dbReference>
<accession>A0A285RBN3</accession>
<dbReference type="Proteomes" id="UP000219636">
    <property type="component" value="Unassembled WGS sequence"/>
</dbReference>
<dbReference type="Gene3D" id="4.10.810.10">
    <property type="entry name" value="Virus Scaffolding Protein, Chain A"/>
    <property type="match status" value="1"/>
</dbReference>
<dbReference type="InterPro" id="IPR027393">
    <property type="entry name" value="Virus_scaffolding_prot_C"/>
</dbReference>